<protein>
    <recommendedName>
        <fullName evidence="2">F-box domain-containing protein</fullName>
    </recommendedName>
</protein>
<reference evidence="3" key="1">
    <citation type="submission" date="2023-07" db="EMBL/GenBank/DDBJ databases">
        <title>A chromosome-level genome assembly of Lolium multiflorum.</title>
        <authorList>
            <person name="Chen Y."/>
            <person name="Copetti D."/>
            <person name="Kolliker R."/>
            <person name="Studer B."/>
        </authorList>
    </citation>
    <scope>NUCLEOTIDE SEQUENCE</scope>
    <source>
        <strain evidence="3">02402/16</strain>
        <tissue evidence="3">Leaf</tissue>
    </source>
</reference>
<keyword evidence="4" id="KW-1185">Reference proteome</keyword>
<dbReference type="EMBL" id="JAUUTY010000004">
    <property type="protein sequence ID" value="KAK1653865.1"/>
    <property type="molecule type" value="Genomic_DNA"/>
</dbReference>
<feature type="compositionally biased region" description="Basic residues" evidence="1">
    <location>
        <begin position="26"/>
        <end position="36"/>
    </location>
</feature>
<dbReference type="Gene3D" id="1.20.1280.50">
    <property type="match status" value="1"/>
</dbReference>
<feature type="domain" description="F-box" evidence="2">
    <location>
        <begin position="43"/>
        <end position="83"/>
    </location>
</feature>
<dbReference type="PANTHER" id="PTHR35546">
    <property type="entry name" value="F-BOX PROTEIN INTERACTION DOMAIN PROTEIN-RELATED"/>
    <property type="match status" value="1"/>
</dbReference>
<dbReference type="InterPro" id="IPR055290">
    <property type="entry name" value="At3g26010-like"/>
</dbReference>
<evidence type="ECO:0000313" key="4">
    <source>
        <dbReference type="Proteomes" id="UP001231189"/>
    </source>
</evidence>
<dbReference type="Proteomes" id="UP001231189">
    <property type="component" value="Unassembled WGS sequence"/>
</dbReference>
<feature type="region of interest" description="Disordered" evidence="1">
    <location>
        <begin position="1"/>
        <end position="37"/>
    </location>
</feature>
<dbReference type="InterPro" id="IPR036047">
    <property type="entry name" value="F-box-like_dom_sf"/>
</dbReference>
<dbReference type="SMART" id="SM00256">
    <property type="entry name" value="FBOX"/>
    <property type="match status" value="1"/>
</dbReference>
<evidence type="ECO:0000259" key="2">
    <source>
        <dbReference type="SMART" id="SM00256"/>
    </source>
</evidence>
<proteinExistence type="predicted"/>
<dbReference type="AlphaFoldDB" id="A0AAD8SMP2"/>
<evidence type="ECO:0000313" key="3">
    <source>
        <dbReference type="EMBL" id="KAK1653865.1"/>
    </source>
</evidence>
<gene>
    <name evidence="3" type="ORF">QYE76_071670</name>
</gene>
<dbReference type="PANTHER" id="PTHR35546:SF48">
    <property type="entry name" value="F-BOX DOMAIN-CONTAINING PROTEIN"/>
    <property type="match status" value="1"/>
</dbReference>
<evidence type="ECO:0000256" key="1">
    <source>
        <dbReference type="SAM" id="MobiDB-lite"/>
    </source>
</evidence>
<dbReference type="Pfam" id="PF00646">
    <property type="entry name" value="F-box"/>
    <property type="match status" value="1"/>
</dbReference>
<organism evidence="3 4">
    <name type="scientific">Lolium multiflorum</name>
    <name type="common">Italian ryegrass</name>
    <name type="synonym">Lolium perenne subsp. multiflorum</name>
    <dbReference type="NCBI Taxonomy" id="4521"/>
    <lineage>
        <taxon>Eukaryota</taxon>
        <taxon>Viridiplantae</taxon>
        <taxon>Streptophyta</taxon>
        <taxon>Embryophyta</taxon>
        <taxon>Tracheophyta</taxon>
        <taxon>Spermatophyta</taxon>
        <taxon>Magnoliopsida</taxon>
        <taxon>Liliopsida</taxon>
        <taxon>Poales</taxon>
        <taxon>Poaceae</taxon>
        <taxon>BOP clade</taxon>
        <taxon>Pooideae</taxon>
        <taxon>Poodae</taxon>
        <taxon>Poeae</taxon>
        <taxon>Poeae Chloroplast Group 2 (Poeae type)</taxon>
        <taxon>Loliodinae</taxon>
        <taxon>Loliinae</taxon>
        <taxon>Lolium</taxon>
    </lineage>
</organism>
<comment type="caution">
    <text evidence="3">The sequence shown here is derived from an EMBL/GenBank/DDBJ whole genome shotgun (WGS) entry which is preliminary data.</text>
</comment>
<accession>A0AAD8SMP2</accession>
<sequence>MAAWRRNTRLRSETPPPFPHIVPVASKKKSKKRKKEQKCVSSLPDDVLVEILSRLPYRSFCRVKCISKPWLALCSDLDIHNKSPRTVCGFFFIGEWHQL</sequence>
<name>A0AAD8SMP2_LOLMU</name>
<dbReference type="InterPro" id="IPR001810">
    <property type="entry name" value="F-box_dom"/>
</dbReference>
<dbReference type="SUPFAM" id="SSF81383">
    <property type="entry name" value="F-box domain"/>
    <property type="match status" value="1"/>
</dbReference>